<gene>
    <name evidence="2" type="ORF">PF010_g27792</name>
    <name evidence="1" type="ORF">PF011_g29717</name>
</gene>
<evidence type="ECO:0000313" key="1">
    <source>
        <dbReference type="EMBL" id="KAE8961533.1"/>
    </source>
</evidence>
<organism evidence="1 3">
    <name type="scientific">Phytophthora fragariae</name>
    <dbReference type="NCBI Taxonomy" id="53985"/>
    <lineage>
        <taxon>Eukaryota</taxon>
        <taxon>Sar</taxon>
        <taxon>Stramenopiles</taxon>
        <taxon>Oomycota</taxon>
        <taxon>Peronosporomycetes</taxon>
        <taxon>Peronosporales</taxon>
        <taxon>Peronosporaceae</taxon>
        <taxon>Phytophthora</taxon>
    </lineage>
</organism>
<name>A0A6A3GX91_9STRA</name>
<dbReference type="EMBL" id="QXFX01003876">
    <property type="protein sequence ID" value="KAE9066607.1"/>
    <property type="molecule type" value="Genomic_DNA"/>
</dbReference>
<dbReference type="Proteomes" id="UP000488956">
    <property type="component" value="Unassembled WGS sequence"/>
</dbReference>
<accession>A0A6A3GX91</accession>
<evidence type="ECO:0000313" key="3">
    <source>
        <dbReference type="Proteomes" id="UP000460718"/>
    </source>
</evidence>
<dbReference type="EMBL" id="QXFW01005598">
    <property type="protein sequence ID" value="KAE8961533.1"/>
    <property type="molecule type" value="Genomic_DNA"/>
</dbReference>
<evidence type="ECO:0000313" key="2">
    <source>
        <dbReference type="EMBL" id="KAE9066607.1"/>
    </source>
</evidence>
<protein>
    <submittedName>
        <fullName evidence="1">Uncharacterized protein</fullName>
    </submittedName>
</protein>
<sequence length="119" mass="12435">MTSVNVGGGVVWGGMAPLITSPLEKMPGNLRAESAINLDAAELIGLVPICSRPRPAVKARRLVATSTVSHSIVEASPPLTGSVVSLTTSPFTSDAVTLVPIQYLMPCFLSSLLNYLMDP</sequence>
<dbReference type="Proteomes" id="UP000460718">
    <property type="component" value="Unassembled WGS sequence"/>
</dbReference>
<proteinExistence type="predicted"/>
<evidence type="ECO:0000313" key="4">
    <source>
        <dbReference type="Proteomes" id="UP000488956"/>
    </source>
</evidence>
<comment type="caution">
    <text evidence="1">The sequence shown here is derived from an EMBL/GenBank/DDBJ whole genome shotgun (WGS) entry which is preliminary data.</text>
</comment>
<dbReference type="AlphaFoldDB" id="A0A6A3GX91"/>
<reference evidence="3 4" key="1">
    <citation type="submission" date="2018-09" db="EMBL/GenBank/DDBJ databases">
        <title>Genomic investigation of the strawberry pathogen Phytophthora fragariae indicates pathogenicity is determined by transcriptional variation in three key races.</title>
        <authorList>
            <person name="Adams T.M."/>
            <person name="Armitage A.D."/>
            <person name="Sobczyk M.K."/>
            <person name="Bates H.J."/>
            <person name="Dunwell J.M."/>
            <person name="Nellist C.F."/>
            <person name="Harrison R.J."/>
        </authorList>
    </citation>
    <scope>NUCLEOTIDE SEQUENCE [LARGE SCALE GENOMIC DNA]</scope>
    <source>
        <strain evidence="2 4">ONT-3</strain>
        <strain evidence="1 3">SCRP245</strain>
    </source>
</reference>